<protein>
    <submittedName>
        <fullName evidence="3">Lytic transglycosylase</fullName>
    </submittedName>
</protein>
<dbReference type="AlphaFoldDB" id="A0A2S6NIN6"/>
<dbReference type="SUPFAM" id="SSF53955">
    <property type="entry name" value="Lysozyme-like"/>
    <property type="match status" value="1"/>
</dbReference>
<feature type="domain" description="Transglycosylase SLT" evidence="2">
    <location>
        <begin position="28"/>
        <end position="317"/>
    </location>
</feature>
<evidence type="ECO:0000259" key="2">
    <source>
        <dbReference type="Pfam" id="PF13406"/>
    </source>
</evidence>
<dbReference type="InterPro" id="IPR031304">
    <property type="entry name" value="SLT_2"/>
</dbReference>
<organism evidence="3 4">
    <name type="scientific">Rhodopila globiformis</name>
    <name type="common">Rhodopseudomonas globiformis</name>
    <dbReference type="NCBI Taxonomy" id="1071"/>
    <lineage>
        <taxon>Bacteria</taxon>
        <taxon>Pseudomonadati</taxon>
        <taxon>Pseudomonadota</taxon>
        <taxon>Alphaproteobacteria</taxon>
        <taxon>Acetobacterales</taxon>
        <taxon>Acetobacteraceae</taxon>
        <taxon>Rhodopila</taxon>
    </lineage>
</organism>
<reference evidence="3 4" key="1">
    <citation type="journal article" date="2018" name="Arch. Microbiol.">
        <title>New insights into the metabolic potential of the phototrophic purple bacterium Rhodopila globiformis DSM 161(T) from its draft genome sequence and evidence for a vanadium-dependent nitrogenase.</title>
        <authorList>
            <person name="Imhoff J.F."/>
            <person name="Rahn T."/>
            <person name="Kunzel S."/>
            <person name="Neulinger S.C."/>
        </authorList>
    </citation>
    <scope>NUCLEOTIDE SEQUENCE [LARGE SCALE GENOMIC DNA]</scope>
    <source>
        <strain evidence="3 4">DSM 161</strain>
    </source>
</reference>
<evidence type="ECO:0000313" key="3">
    <source>
        <dbReference type="EMBL" id="PPQ34476.1"/>
    </source>
</evidence>
<dbReference type="FunFam" id="1.10.8.350:FF:000001">
    <property type="entry name" value="Lytic murein transglycosylase B"/>
    <property type="match status" value="1"/>
</dbReference>
<feature type="signal peptide" evidence="1">
    <location>
        <begin position="1"/>
        <end position="22"/>
    </location>
</feature>
<dbReference type="GO" id="GO:0009253">
    <property type="term" value="P:peptidoglycan catabolic process"/>
    <property type="evidence" value="ECO:0007669"/>
    <property type="project" value="TreeGrafter"/>
</dbReference>
<dbReference type="RefSeq" id="WP_104518857.1">
    <property type="nucleotide sequence ID" value="NZ_NHRY01000109.1"/>
</dbReference>
<dbReference type="Proteomes" id="UP000239724">
    <property type="component" value="Unassembled WGS sequence"/>
</dbReference>
<dbReference type="GO" id="GO:0008933">
    <property type="term" value="F:peptidoglycan lytic transglycosylase activity"/>
    <property type="evidence" value="ECO:0007669"/>
    <property type="project" value="TreeGrafter"/>
</dbReference>
<feature type="chain" id="PRO_5015411022" evidence="1">
    <location>
        <begin position="23"/>
        <end position="322"/>
    </location>
</feature>
<name>A0A2S6NIN6_RHOGL</name>
<dbReference type="InterPro" id="IPR043426">
    <property type="entry name" value="MltB-like"/>
</dbReference>
<evidence type="ECO:0000313" key="4">
    <source>
        <dbReference type="Proteomes" id="UP000239724"/>
    </source>
</evidence>
<evidence type="ECO:0000256" key="1">
    <source>
        <dbReference type="SAM" id="SignalP"/>
    </source>
</evidence>
<dbReference type="PANTHER" id="PTHR30163">
    <property type="entry name" value="MEMBRANE-BOUND LYTIC MUREIN TRANSGLYCOSYLASE B"/>
    <property type="match status" value="1"/>
</dbReference>
<keyword evidence="4" id="KW-1185">Reference proteome</keyword>
<dbReference type="Gene3D" id="1.10.530.10">
    <property type="match status" value="1"/>
</dbReference>
<proteinExistence type="predicted"/>
<gene>
    <name evidence="3" type="ORF">CCS01_10770</name>
</gene>
<dbReference type="InterPro" id="IPR023346">
    <property type="entry name" value="Lysozyme-like_dom_sf"/>
</dbReference>
<dbReference type="OrthoDB" id="9808544at2"/>
<dbReference type="EMBL" id="NHRY01000109">
    <property type="protein sequence ID" value="PPQ34476.1"/>
    <property type="molecule type" value="Genomic_DNA"/>
</dbReference>
<dbReference type="Pfam" id="PF13406">
    <property type="entry name" value="SLT_2"/>
    <property type="match status" value="1"/>
</dbReference>
<accession>A0A2S6NIN6</accession>
<dbReference type="Gene3D" id="1.10.8.350">
    <property type="entry name" value="Bacterial muramidase"/>
    <property type="match status" value="1"/>
</dbReference>
<sequence length="322" mass="35030">MPTRRVLLANALSAAFAVRALANPSDSFPAVLAGLQAEARRAGISPTTLNRAFAGVTLNQKVLDRFHHQPEFTMTWARYRALVITDKRITNGLNAVGANRGLFQRVEQRFGVDPGVIAGIWGLESSYGTGTGDFRVIEALATLVWEGHRASFFRSELMAALKILDHGDITPAAMTGSYAGAMGQPQFMPTSYLRYAVDFEGNGRRDIWTSKPDVLASIANYLAKSGWRFHETWGQPVRLPPGLEPAGRADRRALSEWARAGVQPLSGRWHASARTISAVVAPDGADGDAFVVFPNFDAIRRYNPSDFYALAVGLIGDQVAVQ</sequence>
<dbReference type="PANTHER" id="PTHR30163:SF8">
    <property type="entry name" value="LYTIC MUREIN TRANSGLYCOSYLASE"/>
    <property type="match status" value="1"/>
</dbReference>
<dbReference type="CDD" id="cd13399">
    <property type="entry name" value="Slt35-like"/>
    <property type="match status" value="1"/>
</dbReference>
<comment type="caution">
    <text evidence="3">The sequence shown here is derived from an EMBL/GenBank/DDBJ whole genome shotgun (WGS) entry which is preliminary data.</text>
</comment>
<dbReference type="InterPro" id="IPR011970">
    <property type="entry name" value="MltB_2"/>
</dbReference>
<dbReference type="NCBIfam" id="TIGR02283">
    <property type="entry name" value="MltB_2"/>
    <property type="match status" value="1"/>
</dbReference>
<keyword evidence="1" id="KW-0732">Signal</keyword>